<evidence type="ECO:0000256" key="2">
    <source>
        <dbReference type="SAM" id="Coils"/>
    </source>
</evidence>
<keyword evidence="1" id="KW-0378">Hydrolase</keyword>
<dbReference type="Gene3D" id="3.90.320.10">
    <property type="match status" value="1"/>
</dbReference>
<dbReference type="InterPro" id="IPR011604">
    <property type="entry name" value="PDDEXK-like_dom_sf"/>
</dbReference>
<dbReference type="GO" id="GO:0016787">
    <property type="term" value="F:hydrolase activity"/>
    <property type="evidence" value="ECO:0007669"/>
    <property type="project" value="UniProtKB-KW"/>
</dbReference>
<organism evidence="4 5">
    <name type="scientific">Clostridium saccharobutylicum</name>
    <dbReference type="NCBI Taxonomy" id="169679"/>
    <lineage>
        <taxon>Bacteria</taxon>
        <taxon>Bacillati</taxon>
        <taxon>Bacillota</taxon>
        <taxon>Clostridia</taxon>
        <taxon>Eubacteriales</taxon>
        <taxon>Clostridiaceae</taxon>
        <taxon>Clostridium</taxon>
    </lineage>
</organism>
<name>A0A1S8MRH8_CLOSA</name>
<evidence type="ECO:0000313" key="5">
    <source>
        <dbReference type="Proteomes" id="UP000191154"/>
    </source>
</evidence>
<sequence>MDKLQWLKERQKGIGGSDVGAIMGVNRWKSPFEVYVDKTEEITEVREYGESSYFGNILEEVVAREFSIRSGKKVRKDNRQLVHKTHEFMIGNIDRRIVGENSLLECTTVNVFGAKEWDGEEIPPKFILQCQHYMEVMGAENCYIAALIGGQRFVYKEIKRDEELISMIVEAEKDFWINHVEKRIPPKFDGSEAASKYLSKTYKNFDKSLEVNLKAEFKDKINEYLNMKNQMKTLEGALKIIENNLKNELGNAEKGSVENFQVIWKGITSNRIDSKVLKEKYPEIYKEVCKQSVSRRFEIKEISN</sequence>
<accession>A0A1S8MRH8</accession>
<evidence type="ECO:0000256" key="1">
    <source>
        <dbReference type="ARBA" id="ARBA00022801"/>
    </source>
</evidence>
<gene>
    <name evidence="4" type="ORF">CLOSAC_42260</name>
</gene>
<proteinExistence type="predicted"/>
<keyword evidence="2" id="KW-0175">Coiled coil</keyword>
<feature type="domain" description="YqaJ viral recombinase" evidence="3">
    <location>
        <begin position="5"/>
        <end position="139"/>
    </location>
</feature>
<dbReference type="InterPro" id="IPR017482">
    <property type="entry name" value="Lambda-type_endonuclease"/>
</dbReference>
<dbReference type="InterPro" id="IPR019080">
    <property type="entry name" value="YqaJ_viral_recombinase"/>
</dbReference>
<dbReference type="RefSeq" id="WP_077867204.1">
    <property type="nucleotide sequence ID" value="NZ_LZYZ01000009.1"/>
</dbReference>
<dbReference type="SUPFAM" id="SSF52980">
    <property type="entry name" value="Restriction endonuclease-like"/>
    <property type="match status" value="1"/>
</dbReference>
<feature type="coiled-coil region" evidence="2">
    <location>
        <begin position="224"/>
        <end position="251"/>
    </location>
</feature>
<dbReference type="InterPro" id="IPR011335">
    <property type="entry name" value="Restrct_endonuc-II-like"/>
</dbReference>
<evidence type="ECO:0000259" key="3">
    <source>
        <dbReference type="Pfam" id="PF09588"/>
    </source>
</evidence>
<dbReference type="NCBIfam" id="TIGR03033">
    <property type="entry name" value="phage_rel_nuc"/>
    <property type="match status" value="1"/>
</dbReference>
<reference evidence="4 5" key="1">
    <citation type="submission" date="2016-05" db="EMBL/GenBank/DDBJ databases">
        <title>Microbial solvent formation.</title>
        <authorList>
            <person name="Poehlein A."/>
            <person name="Montoya Solano J.D."/>
            <person name="Flitsch S."/>
            <person name="Krabben P."/>
            <person name="Duerre P."/>
            <person name="Daniel R."/>
        </authorList>
    </citation>
    <scope>NUCLEOTIDE SEQUENCE [LARGE SCALE GENOMIC DNA]</scope>
    <source>
        <strain evidence="4 5">L1-8</strain>
    </source>
</reference>
<dbReference type="Proteomes" id="UP000191154">
    <property type="component" value="Unassembled WGS sequence"/>
</dbReference>
<dbReference type="AlphaFoldDB" id="A0A1S8MRH8"/>
<evidence type="ECO:0000313" key="4">
    <source>
        <dbReference type="EMBL" id="OOM06796.1"/>
    </source>
</evidence>
<protein>
    <submittedName>
        <fullName evidence="4">YqaJ-like viral recombinase domain protein</fullName>
    </submittedName>
</protein>
<comment type="caution">
    <text evidence="4">The sequence shown here is derived from an EMBL/GenBank/DDBJ whole genome shotgun (WGS) entry which is preliminary data.</text>
</comment>
<dbReference type="Pfam" id="PF09588">
    <property type="entry name" value="YqaJ"/>
    <property type="match status" value="1"/>
</dbReference>
<dbReference type="EMBL" id="LZYZ01000009">
    <property type="protein sequence ID" value="OOM06796.1"/>
    <property type="molecule type" value="Genomic_DNA"/>
</dbReference>